<feature type="compositionally biased region" description="Basic residues" evidence="1">
    <location>
        <begin position="476"/>
        <end position="489"/>
    </location>
</feature>
<feature type="compositionally biased region" description="Pro residues" evidence="1">
    <location>
        <begin position="256"/>
        <end position="265"/>
    </location>
</feature>
<keyword evidence="2" id="KW-0808">Transferase</keyword>
<feature type="compositionally biased region" description="Basic residues" evidence="1">
    <location>
        <begin position="288"/>
        <end position="302"/>
    </location>
</feature>
<dbReference type="EC" id="2.5.1.16" evidence="2"/>
<evidence type="ECO:0000313" key="2">
    <source>
        <dbReference type="EMBL" id="CAA9331882.1"/>
    </source>
</evidence>
<feature type="compositionally biased region" description="Gly residues" evidence="1">
    <location>
        <begin position="197"/>
        <end position="206"/>
    </location>
</feature>
<evidence type="ECO:0000256" key="1">
    <source>
        <dbReference type="SAM" id="MobiDB-lite"/>
    </source>
</evidence>
<feature type="non-terminal residue" evidence="2">
    <location>
        <position position="1"/>
    </location>
</feature>
<accession>A0A6J4LL16</accession>
<feature type="region of interest" description="Disordered" evidence="1">
    <location>
        <begin position="110"/>
        <end position="131"/>
    </location>
</feature>
<proteinExistence type="predicted"/>
<feature type="region of interest" description="Disordered" evidence="1">
    <location>
        <begin position="194"/>
        <end position="350"/>
    </location>
</feature>
<protein>
    <submittedName>
        <fullName evidence="2">Spermidine synthase</fullName>
        <ecNumber evidence="2">2.5.1.16</ecNumber>
    </submittedName>
</protein>
<sequence>APHAGGRLPRDGRRALHLRAPDRGVRAGVRAGGRGALQLPAGRQRDAVLHRHRHLPGRHGGGELAQPLRHPRHRGALRGHGAAAGRDRRLLVRRALPGLRVHGSLSLRPVRAGGGDRRACGAGDPAADAHPQGALRVQGRGGARPHLGLPGGAGRVAALSRRAGAGAGAGEVGHRVRHRERPGRALVHLPVPRRAGRAGGAAGGVSGRARAAVRGLRGGRAPDPRGRAQHLRGRDRLHPRLALPAHRADRVEERPAPLPQRPPPVLLARRVPLPRGAGAPGAGGAPRRPPRAGAGRRRRAGRARGAALPRRAGGDAGGPGPRDDAPVRHAPRAHGAQRQFPALAAGARGERRRLRVAGGDGRDVRLRGGGFPRSLQLRRRQAVHDGFLPPPGPAAEPRRALRGAEHVAHVRAARLLEHRRHPARRRLPHAPLPPLRAVVRRMGIRAGGARGVRGAHRAPVRPALPHSQRRPAALRLPRRHAAGARRRQPAGRPDPGAVLRPGLEGIRGL</sequence>
<reference evidence="2" key="1">
    <citation type="submission" date="2020-02" db="EMBL/GenBank/DDBJ databases">
        <authorList>
            <person name="Meier V. D."/>
        </authorList>
    </citation>
    <scope>NUCLEOTIDE SEQUENCE</scope>
    <source>
        <strain evidence="2">AVDCRST_MAG68</strain>
    </source>
</reference>
<dbReference type="GO" id="GO:0004766">
    <property type="term" value="F:spermidine synthase activity"/>
    <property type="evidence" value="ECO:0007669"/>
    <property type="project" value="UniProtKB-EC"/>
</dbReference>
<dbReference type="AlphaFoldDB" id="A0A6J4LL16"/>
<feature type="non-terminal residue" evidence="2">
    <location>
        <position position="509"/>
    </location>
</feature>
<feature type="region of interest" description="Disordered" evidence="1">
    <location>
        <begin position="449"/>
        <end position="509"/>
    </location>
</feature>
<feature type="compositionally biased region" description="Low complexity" evidence="1">
    <location>
        <begin position="266"/>
        <end position="277"/>
    </location>
</feature>
<feature type="compositionally biased region" description="Low complexity" evidence="1">
    <location>
        <begin position="120"/>
        <end position="129"/>
    </location>
</feature>
<name>A0A6J4LL16_9BACT</name>
<dbReference type="EMBL" id="CADCTW010000123">
    <property type="protein sequence ID" value="CAA9331882.1"/>
    <property type="molecule type" value="Genomic_DNA"/>
</dbReference>
<organism evidence="2">
    <name type="scientific">uncultured Gemmatimonadota bacterium</name>
    <dbReference type="NCBI Taxonomy" id="203437"/>
    <lineage>
        <taxon>Bacteria</taxon>
        <taxon>Pseudomonadati</taxon>
        <taxon>Gemmatimonadota</taxon>
        <taxon>environmental samples</taxon>
    </lineage>
</organism>
<gene>
    <name evidence="2" type="ORF">AVDCRST_MAG68-2555</name>
</gene>
<feature type="compositionally biased region" description="Basic and acidic residues" evidence="1">
    <location>
        <begin position="220"/>
        <end position="238"/>
    </location>
</feature>
<feature type="compositionally biased region" description="Basic and acidic residues" evidence="1">
    <location>
        <begin position="246"/>
        <end position="255"/>
    </location>
</feature>
<feature type="compositionally biased region" description="Low complexity" evidence="1">
    <location>
        <begin position="207"/>
        <end position="219"/>
    </location>
</feature>